<dbReference type="Proteomes" id="UP000000849">
    <property type="component" value="Chromosome"/>
</dbReference>
<organism evidence="1 2">
    <name type="scientific">Cellulomonas flavigena (strain ATCC 482 / DSM 20109 / BCRC 11376 / JCM 18109 / NBRC 3775 / NCIMB 8073 / NRS 134)</name>
    <dbReference type="NCBI Taxonomy" id="446466"/>
    <lineage>
        <taxon>Bacteria</taxon>
        <taxon>Bacillati</taxon>
        <taxon>Actinomycetota</taxon>
        <taxon>Actinomycetes</taxon>
        <taxon>Micrococcales</taxon>
        <taxon>Cellulomonadaceae</taxon>
        <taxon>Cellulomonas</taxon>
    </lineage>
</organism>
<keyword evidence="2" id="KW-1185">Reference proteome</keyword>
<reference evidence="1 2" key="1">
    <citation type="journal article" date="2010" name="Stand. Genomic Sci.">
        <title>Complete genome sequence of Cellulomonas flavigena type strain (134).</title>
        <authorList>
            <person name="Abt B."/>
            <person name="Foster B."/>
            <person name="Lapidus A."/>
            <person name="Clum A."/>
            <person name="Sun H."/>
            <person name="Pukall R."/>
            <person name="Lucas S."/>
            <person name="Glavina Del Rio T."/>
            <person name="Nolan M."/>
            <person name="Tice H."/>
            <person name="Cheng J.F."/>
            <person name="Pitluck S."/>
            <person name="Liolios K."/>
            <person name="Ivanova N."/>
            <person name="Mavromatis K."/>
            <person name="Ovchinnikova G."/>
            <person name="Pati A."/>
            <person name="Goodwin L."/>
            <person name="Chen A."/>
            <person name="Palaniappan K."/>
            <person name="Land M."/>
            <person name="Hauser L."/>
            <person name="Chang Y.J."/>
            <person name="Jeffries C.D."/>
            <person name="Rohde M."/>
            <person name="Goker M."/>
            <person name="Woyke T."/>
            <person name="Bristow J."/>
            <person name="Eisen J.A."/>
            <person name="Markowitz V."/>
            <person name="Hugenholtz P."/>
            <person name="Kyrpides N.C."/>
            <person name="Klenk H.P."/>
        </authorList>
    </citation>
    <scope>NUCLEOTIDE SEQUENCE [LARGE SCALE GENOMIC DNA]</scope>
    <source>
        <strain evidence="2">ATCC 482 / DSM 20109 / BCRC 11376 / JCM 18109 / NBRC 3775 / NCIMB 8073 / NRS 134</strain>
    </source>
</reference>
<protein>
    <submittedName>
        <fullName evidence="1">Uncharacterized protein</fullName>
    </submittedName>
</protein>
<evidence type="ECO:0000313" key="2">
    <source>
        <dbReference type="Proteomes" id="UP000000849"/>
    </source>
</evidence>
<name>D5UI66_CELFN</name>
<evidence type="ECO:0000313" key="1">
    <source>
        <dbReference type="EMBL" id="ADG75411.1"/>
    </source>
</evidence>
<dbReference type="STRING" id="446466.Cfla_2523"/>
<dbReference type="KEGG" id="cfl:Cfla_2523"/>
<sequence length="185" mass="19078">MGYTLEMRAGSVDDVVAELRSPTVTAADLAGRVGGTDLLDEVIDRWSEYAQAAAQAAASGGGALDAGMAAYLVAVVQVRTHWYGALGHSSSGGEDFRAFLAGPASDVLGRDLVRHLLNRELAGMSSPVYPWVGWVSNAELRAAVARGLPDVPEGLGPDDEEALSRLVAAVARAASGGLDLLGVYA</sequence>
<gene>
    <name evidence="1" type="ordered locus">Cfla_2523</name>
</gene>
<dbReference type="AlphaFoldDB" id="D5UI66"/>
<dbReference type="EMBL" id="CP001964">
    <property type="protein sequence ID" value="ADG75411.1"/>
    <property type="molecule type" value="Genomic_DNA"/>
</dbReference>
<proteinExistence type="predicted"/>
<dbReference type="HOGENOM" id="CLU_1458822_0_0_11"/>
<dbReference type="eggNOG" id="ENOG502ZS5A">
    <property type="taxonomic scope" value="Bacteria"/>
</dbReference>
<accession>D5UI66</accession>